<feature type="region of interest" description="Disordered" evidence="4">
    <location>
        <begin position="546"/>
        <end position="632"/>
    </location>
</feature>
<dbReference type="Pfam" id="PF12796">
    <property type="entry name" value="Ank_2"/>
    <property type="match status" value="3"/>
</dbReference>
<dbReference type="PROSITE" id="PS50297">
    <property type="entry name" value="ANK_REP_REGION"/>
    <property type="match status" value="3"/>
</dbReference>
<dbReference type="PROSITE" id="PS50088">
    <property type="entry name" value="ANK_REPEAT"/>
    <property type="match status" value="3"/>
</dbReference>
<dbReference type="AlphaFoldDB" id="A0A1D9Q8L0"/>
<reference evidence="6" key="1">
    <citation type="journal article" date="2017" name="Genome Biol. Evol.">
        <title>The complete genome sequence of the phytopathogenic fungus Sclerotinia sclerotiorum reveals insights into the genome architecture of broad host range pathogens.</title>
        <authorList>
            <person name="Derbyshire M."/>
            <person name="Denton-Giles M."/>
            <person name="Hegedus D."/>
            <person name="Seifbarghy S."/>
            <person name="Rollins J."/>
            <person name="van Kan J."/>
            <person name="Seidl M.F."/>
            <person name="Faino L."/>
            <person name="Mbengue M."/>
            <person name="Navaud O."/>
            <person name="Raffaele S."/>
            <person name="Hammond-Kosack K."/>
            <person name="Heard S."/>
            <person name="Oliver R."/>
        </authorList>
    </citation>
    <scope>NUCLEOTIDE SEQUENCE [LARGE SCALE GENOMIC DNA]</scope>
    <source>
        <strain evidence="6">ATCC 18683 / 1980 / Ss-1</strain>
    </source>
</reference>
<dbReference type="VEuPathDB" id="FungiDB:sscle_07g060370"/>
<dbReference type="Proteomes" id="UP000177798">
    <property type="component" value="Chromosome 7"/>
</dbReference>
<feature type="compositionally biased region" description="Low complexity" evidence="4">
    <location>
        <begin position="576"/>
        <end position="592"/>
    </location>
</feature>
<feature type="repeat" description="ANK" evidence="3">
    <location>
        <begin position="290"/>
        <end position="322"/>
    </location>
</feature>
<feature type="compositionally biased region" description="Acidic residues" evidence="4">
    <location>
        <begin position="615"/>
        <end position="632"/>
    </location>
</feature>
<evidence type="ECO:0000256" key="1">
    <source>
        <dbReference type="ARBA" id="ARBA00022737"/>
    </source>
</evidence>
<keyword evidence="1" id="KW-0677">Repeat</keyword>
<dbReference type="PANTHER" id="PTHR24198:SF165">
    <property type="entry name" value="ANKYRIN REPEAT-CONTAINING PROTEIN-RELATED"/>
    <property type="match status" value="1"/>
</dbReference>
<accession>A0A1D9Q8L0</accession>
<dbReference type="OrthoDB" id="195446at2759"/>
<evidence type="ECO:0000256" key="4">
    <source>
        <dbReference type="SAM" id="MobiDB-lite"/>
    </source>
</evidence>
<dbReference type="OMA" id="SCVESEM"/>
<evidence type="ECO:0000313" key="6">
    <source>
        <dbReference type="Proteomes" id="UP000177798"/>
    </source>
</evidence>
<feature type="repeat" description="ANK" evidence="3">
    <location>
        <begin position="114"/>
        <end position="146"/>
    </location>
</feature>
<evidence type="ECO:0000256" key="2">
    <source>
        <dbReference type="ARBA" id="ARBA00023043"/>
    </source>
</evidence>
<dbReference type="SUPFAM" id="SSF48403">
    <property type="entry name" value="Ankyrin repeat"/>
    <property type="match status" value="2"/>
</dbReference>
<dbReference type="InterPro" id="IPR002110">
    <property type="entry name" value="Ankyrin_rpt"/>
</dbReference>
<feature type="repeat" description="ANK" evidence="3">
    <location>
        <begin position="147"/>
        <end position="179"/>
    </location>
</feature>
<dbReference type="SMART" id="SM00248">
    <property type="entry name" value="ANK"/>
    <property type="match status" value="8"/>
</dbReference>
<dbReference type="KEGG" id="ssl:SS1G_11492"/>
<proteinExistence type="predicted"/>
<feature type="compositionally biased region" description="Basic and acidic residues" evidence="4">
    <location>
        <begin position="595"/>
        <end position="606"/>
    </location>
</feature>
<organism evidence="5 6">
    <name type="scientific">Sclerotinia sclerotiorum (strain ATCC 18683 / 1980 / Ss-1)</name>
    <name type="common">White mold</name>
    <name type="synonym">Whetzelinia sclerotiorum</name>
    <dbReference type="NCBI Taxonomy" id="665079"/>
    <lineage>
        <taxon>Eukaryota</taxon>
        <taxon>Fungi</taxon>
        <taxon>Dikarya</taxon>
        <taxon>Ascomycota</taxon>
        <taxon>Pezizomycotina</taxon>
        <taxon>Leotiomycetes</taxon>
        <taxon>Helotiales</taxon>
        <taxon>Sclerotiniaceae</taxon>
        <taxon>Sclerotinia</taxon>
    </lineage>
</organism>
<dbReference type="InterPro" id="IPR036770">
    <property type="entry name" value="Ankyrin_rpt-contain_sf"/>
</dbReference>
<name>A0A1D9Q8L0_SCLS1</name>
<keyword evidence="2 3" id="KW-0040">ANK repeat</keyword>
<protein>
    <submittedName>
        <fullName evidence="5">Uncharacterized protein</fullName>
    </submittedName>
</protein>
<dbReference type="RefSeq" id="XP_001587500.1">
    <property type="nucleotide sequence ID" value="XM_001587450.1"/>
</dbReference>
<evidence type="ECO:0000313" key="5">
    <source>
        <dbReference type="EMBL" id="APA11267.1"/>
    </source>
</evidence>
<sequence length="632" mass="71444">MDINQLPPELILCIGDTLRRAPLNALVQTSRRHATILSPLLYHKAFRRHYRPAVDNEPEPRARSIWVYSRGRSYVSQRRLWSCVPFWDSEYVMQYFRNRSLEWARTRFGGRERNGANWLHLLAAAGHEKLLKMFMDKGLDVNSRDWGENTVLHSAAAAGQTKMIDILIEAGADILAVNQSNQSVLVYALVRHKMGAWIKVIDAVRARGGDINSNSDHTGVPPIFLATRVREAQPVIKHFLEHGVDVFQVLPTSNDTLLHWAARFGHEDIGNFLVSQMRSRPEFISFLNVQHVAPLHLAIRHKSWSLAKTLISGGADLEIQDEFNRNALDLVIIYRCFPLFQDILSRYAHPGKAATEFKKALTRSIKEKDSTAVLHIVSLQSLKKPCSLKFQLPTLHSLIETHRNSISGCEIIEIIGDANADFHLLSKPSGETPLHAAIRKPTESSVCRDRLITYLLHKTHDFSLLTREGNSILHHAARYGSPKTVEQVLKHASTTPELFALENNAGKTALQEAAQRPGNHKHSVKLLMQARKDFEHRNIREKIISRSPRKIGKPAVPDPPIRGESEMLENPEILKNRSSNLRLSSGSIGLGSPMDKSRERRVRDRGNFSLRENPEDGVLEEGSQDVDFEDTE</sequence>
<dbReference type="PANTHER" id="PTHR24198">
    <property type="entry name" value="ANKYRIN REPEAT AND PROTEIN KINASE DOMAIN-CONTAINING PROTEIN"/>
    <property type="match status" value="1"/>
</dbReference>
<dbReference type="EMBL" id="CP017820">
    <property type="protein sequence ID" value="APA11267.1"/>
    <property type="molecule type" value="Genomic_DNA"/>
</dbReference>
<gene>
    <name evidence="5" type="ORF">sscle_07g060370</name>
</gene>
<evidence type="ECO:0000256" key="3">
    <source>
        <dbReference type="PROSITE-ProRule" id="PRU00023"/>
    </source>
</evidence>
<dbReference type="Gene3D" id="1.25.40.20">
    <property type="entry name" value="Ankyrin repeat-containing domain"/>
    <property type="match status" value="3"/>
</dbReference>